<dbReference type="Proteomes" id="UP001596223">
    <property type="component" value="Unassembled WGS sequence"/>
</dbReference>
<evidence type="ECO:0008006" key="3">
    <source>
        <dbReference type="Google" id="ProtNLM"/>
    </source>
</evidence>
<name>A0ABW1JZ60_9NOCA</name>
<dbReference type="EMBL" id="JBHSQN010000014">
    <property type="protein sequence ID" value="MFC6013463.1"/>
    <property type="molecule type" value="Genomic_DNA"/>
</dbReference>
<reference evidence="2" key="1">
    <citation type="journal article" date="2019" name="Int. J. Syst. Evol. Microbiol.">
        <title>The Global Catalogue of Microorganisms (GCM) 10K type strain sequencing project: providing services to taxonomists for standard genome sequencing and annotation.</title>
        <authorList>
            <consortium name="The Broad Institute Genomics Platform"/>
            <consortium name="The Broad Institute Genome Sequencing Center for Infectious Disease"/>
            <person name="Wu L."/>
            <person name="Ma J."/>
        </authorList>
    </citation>
    <scope>NUCLEOTIDE SEQUENCE [LARGE SCALE GENOMIC DNA]</scope>
    <source>
        <strain evidence="2">CCUG 36956</strain>
    </source>
</reference>
<organism evidence="1 2">
    <name type="scientific">Nocardia lasii</name>
    <dbReference type="NCBI Taxonomy" id="1616107"/>
    <lineage>
        <taxon>Bacteria</taxon>
        <taxon>Bacillati</taxon>
        <taxon>Actinomycetota</taxon>
        <taxon>Actinomycetes</taxon>
        <taxon>Mycobacteriales</taxon>
        <taxon>Nocardiaceae</taxon>
        <taxon>Nocardia</taxon>
    </lineage>
</organism>
<accession>A0ABW1JZ60</accession>
<evidence type="ECO:0000313" key="1">
    <source>
        <dbReference type="EMBL" id="MFC6013463.1"/>
    </source>
</evidence>
<gene>
    <name evidence="1" type="ORF">ACFP3H_20605</name>
</gene>
<sequence length="281" mass="30236">MTTKTLEDLDTVLAEFSAKVEKIRNTPSEVDEAFRQAAKYVAAAEGGTVGALGGAILGYIYGSVTEDDFTGTMQRNKKEIKNKIVELLASLQAAIDGLRAPIAFLQSSGAWLSVQTEINVARNWIEVNADLRGNWSGSAADAYFAKKQLQITAHETLIANCATMSTCLVEISDASWTFYSKIVSDLAKFFIDFAAALTKIATGIAAPVGIGDAIDAAAWIIQKVVDYSLELGSALRTQRANINQIEGSIDNPKGFHNNKWPSVGASDVKIDAPNNEKWAAR</sequence>
<protein>
    <recommendedName>
        <fullName evidence="3">WXG100 family type VII secretion target</fullName>
    </recommendedName>
</protein>
<evidence type="ECO:0000313" key="2">
    <source>
        <dbReference type="Proteomes" id="UP001596223"/>
    </source>
</evidence>
<proteinExistence type="predicted"/>
<comment type="caution">
    <text evidence="1">The sequence shown here is derived from an EMBL/GenBank/DDBJ whole genome shotgun (WGS) entry which is preliminary data.</text>
</comment>
<dbReference type="RefSeq" id="WP_378608466.1">
    <property type="nucleotide sequence ID" value="NZ_JBHSQN010000014.1"/>
</dbReference>
<keyword evidence="2" id="KW-1185">Reference proteome</keyword>